<dbReference type="Proteomes" id="UP000199373">
    <property type="component" value="Unassembled WGS sequence"/>
</dbReference>
<dbReference type="SUPFAM" id="SSF56925">
    <property type="entry name" value="OMPA-like"/>
    <property type="match status" value="1"/>
</dbReference>
<proteinExistence type="predicted"/>
<dbReference type="EMBL" id="FOIQ01000002">
    <property type="protein sequence ID" value="SEV94877.1"/>
    <property type="molecule type" value="Genomic_DNA"/>
</dbReference>
<sequence>MVAVALSVATYAQEEPEYRLELGAGAGTAVYIGDFNSHLLKGMQPWGAVIVKYHLNPRMALGLDIATTKIKGSSDDVKTWYPIERYAFSHQLTETCVRFEYNFWSYGNGQEYRGSKRLAPFITTGMGITHHSGENSGMTMSLLLGAGVKYKIGQRMNLTAEWGVRFSTSDQLDGKSDVYGIRSSGPFKNTDGYSVLQLALTYDLWAKCKTCNNDRY</sequence>
<organism evidence="2 3">
    <name type="scientific">Prevotella aff. ruminicola Tc2-24</name>
    <dbReference type="NCBI Taxonomy" id="81582"/>
    <lineage>
        <taxon>Bacteria</taxon>
        <taxon>Pseudomonadati</taxon>
        <taxon>Bacteroidota</taxon>
        <taxon>Bacteroidia</taxon>
        <taxon>Bacteroidales</taxon>
        <taxon>Prevotellaceae</taxon>
        <taxon>Prevotella</taxon>
    </lineage>
</organism>
<dbReference type="AlphaFoldDB" id="A0A1I0N2A8"/>
<evidence type="ECO:0000259" key="1">
    <source>
        <dbReference type="Pfam" id="PF19573"/>
    </source>
</evidence>
<protein>
    <submittedName>
        <fullName evidence="2">Outer membrane protein beta-barrel domain-containing protein</fullName>
    </submittedName>
</protein>
<accession>A0A1I0N2A8</accession>
<reference evidence="2 3" key="1">
    <citation type="submission" date="2016-10" db="EMBL/GenBank/DDBJ databases">
        <authorList>
            <person name="de Groot N.N."/>
        </authorList>
    </citation>
    <scope>NUCLEOTIDE SEQUENCE [LARGE SCALE GENOMIC DNA]</scope>
    <source>
        <strain evidence="2 3">TC2-24</strain>
    </source>
</reference>
<keyword evidence="3" id="KW-1185">Reference proteome</keyword>
<evidence type="ECO:0000313" key="3">
    <source>
        <dbReference type="Proteomes" id="UP000199373"/>
    </source>
</evidence>
<dbReference type="InterPro" id="IPR011250">
    <property type="entry name" value="OMP/PagP_B-barrel"/>
</dbReference>
<feature type="domain" description="DUF6089" evidence="1">
    <location>
        <begin position="20"/>
        <end position="211"/>
    </location>
</feature>
<gene>
    <name evidence="2" type="ORF">SAMN04487850_0902</name>
</gene>
<name>A0A1I0N2A8_9BACT</name>
<dbReference type="Pfam" id="PF19573">
    <property type="entry name" value="DUF6089"/>
    <property type="match status" value="1"/>
</dbReference>
<evidence type="ECO:0000313" key="2">
    <source>
        <dbReference type="EMBL" id="SEV94877.1"/>
    </source>
</evidence>
<dbReference type="InterPro" id="IPR045743">
    <property type="entry name" value="DUF6089"/>
</dbReference>
<dbReference type="Gene3D" id="2.40.160.20">
    <property type="match status" value="1"/>
</dbReference>